<evidence type="ECO:0000256" key="1">
    <source>
        <dbReference type="ARBA" id="ARBA00022737"/>
    </source>
</evidence>
<protein>
    <recommendedName>
        <fullName evidence="3">Nephrocystin 3-like N-terminal domain-containing protein</fullName>
    </recommendedName>
</protein>
<dbReference type="PANTHER" id="PTHR10039">
    <property type="entry name" value="AMELOGENIN"/>
    <property type="match status" value="1"/>
</dbReference>
<accession>B6QRL9</accession>
<organism evidence="4 5">
    <name type="scientific">Talaromyces marneffei (strain ATCC 18224 / CBS 334.59 / QM 7333)</name>
    <name type="common">Penicillium marneffei</name>
    <dbReference type="NCBI Taxonomy" id="441960"/>
    <lineage>
        <taxon>Eukaryota</taxon>
        <taxon>Fungi</taxon>
        <taxon>Dikarya</taxon>
        <taxon>Ascomycota</taxon>
        <taxon>Pezizomycotina</taxon>
        <taxon>Eurotiomycetes</taxon>
        <taxon>Eurotiomycetidae</taxon>
        <taxon>Eurotiales</taxon>
        <taxon>Trichocomaceae</taxon>
        <taxon>Talaromyces</taxon>
        <taxon>Talaromyces sect. Talaromyces</taxon>
    </lineage>
</organism>
<proteinExistence type="predicted"/>
<dbReference type="Proteomes" id="UP000001294">
    <property type="component" value="Unassembled WGS sequence"/>
</dbReference>
<dbReference type="PANTHER" id="PTHR10039:SF5">
    <property type="entry name" value="NACHT DOMAIN-CONTAINING PROTEIN"/>
    <property type="match status" value="1"/>
</dbReference>
<dbReference type="EMBL" id="DS995904">
    <property type="protein sequence ID" value="EEA21011.1"/>
    <property type="molecule type" value="Genomic_DNA"/>
</dbReference>
<feature type="compositionally biased region" description="Basic and acidic residues" evidence="2">
    <location>
        <begin position="32"/>
        <end position="51"/>
    </location>
</feature>
<feature type="domain" description="Nephrocystin 3-like N-terminal" evidence="3">
    <location>
        <begin position="5"/>
        <end position="194"/>
    </location>
</feature>
<dbReference type="InterPro" id="IPR056884">
    <property type="entry name" value="NPHP3-like_N"/>
</dbReference>
<dbReference type="AlphaFoldDB" id="B6QRL9"/>
<keyword evidence="1" id="KW-0677">Repeat</keyword>
<dbReference type="Pfam" id="PF24883">
    <property type="entry name" value="NPHP3_N"/>
    <property type="match status" value="1"/>
</dbReference>
<evidence type="ECO:0000313" key="4">
    <source>
        <dbReference type="EMBL" id="EEA21011.1"/>
    </source>
</evidence>
<evidence type="ECO:0000313" key="5">
    <source>
        <dbReference type="Proteomes" id="UP000001294"/>
    </source>
</evidence>
<reference evidence="5" key="1">
    <citation type="journal article" date="2015" name="Genome Announc.">
        <title>Genome sequence of the AIDS-associated pathogen Penicillium marneffei (ATCC18224) and its near taxonomic relative Talaromyces stipitatus (ATCC10500).</title>
        <authorList>
            <person name="Nierman W.C."/>
            <person name="Fedorova-Abrams N.D."/>
            <person name="Andrianopoulos A."/>
        </authorList>
    </citation>
    <scope>NUCLEOTIDE SEQUENCE [LARGE SCALE GENOMIC DNA]</scope>
    <source>
        <strain evidence="5">ATCC 18224 / CBS 334.59 / QM 7333</strain>
    </source>
</reference>
<dbReference type="OrthoDB" id="4226192at2759"/>
<name>B6QRL9_TALMQ</name>
<evidence type="ECO:0000256" key="2">
    <source>
        <dbReference type="SAM" id="MobiDB-lite"/>
    </source>
</evidence>
<keyword evidence="5" id="KW-1185">Reference proteome</keyword>
<dbReference type="HOGENOM" id="CLU_490099_0_0_1"/>
<gene>
    <name evidence="4" type="ORF">PMAA_048150</name>
</gene>
<feature type="region of interest" description="Disordered" evidence="2">
    <location>
        <begin position="32"/>
        <end position="69"/>
    </location>
</feature>
<evidence type="ECO:0000259" key="3">
    <source>
        <dbReference type="Pfam" id="PF24883"/>
    </source>
</evidence>
<sequence length="556" mass="64012">MTVPHWRDDGGLLWIKGKPVSGKSTLMRWAFDERKKNPDNRNESTNDHEQSTDNLKGNVGDQKKSTDSKNPELKKSIILSFFFHGRGSSLQKTMLGFYRTVLFQLLEEQSIREEKIEALSNLEKFFKTQCDSRGPPGISWQWEMSQLAQDFQSALTEILKGHLVYLYVDALDECGEDDARHLTETFVKMIKESPIKRIEESVEKPTDKMVQKKVGKRLYICCSCRNPPLLINAMVEDTFQVCVERHNITGIDSYVWSQLDPFRDTRIPNTIINYSAGSFMWAYLVLERVKSLYSRGFSKKEIEGSIAETPRDLERLYEDLFQNMLGNKNSLRLVYWICFAKEPLTLEELRWAMFIDANPTIKSLKDCKSARDFPCDCECLDKCTCKVMERRVEALGHGLVEITDSNDVQFIHQFVQEFFIDKMALVRLYNRTSNSRPKDFDQVAREAQQSMAETCVRYCNMEELVAASGINTPGSKASLSTAGDRLKKEFPFLNYAVTSWVNNKEETGSHVANVSSQREYDVLNLLASAFPEINQRRTGNTWIPFNVRKVIAKRNP</sequence>
<dbReference type="PhylomeDB" id="B6QRL9"/>
<dbReference type="VEuPathDB" id="FungiDB:PMAA_048150"/>